<feature type="domain" description="tRNA/rRNA methyltransferase SpoU type" evidence="7">
    <location>
        <begin position="23"/>
        <end position="170"/>
    </location>
</feature>
<dbReference type="EC" id="2.1.1.34" evidence="8"/>
<dbReference type="STRING" id="1617427.UZ20_WS6002000187"/>
<name>A0A136KKQ2_9BACT</name>
<keyword evidence="5" id="KW-0819">tRNA processing</keyword>
<keyword evidence="2 8" id="KW-0489">Methyltransferase</keyword>
<proteinExistence type="predicted"/>
<dbReference type="GO" id="GO:0141100">
    <property type="term" value="F:tRNA (guanine(18)-2'-O)-methyltransferase activity"/>
    <property type="evidence" value="ECO:0007669"/>
    <property type="project" value="UniProtKB-EC"/>
</dbReference>
<dbReference type="EMBL" id="JYPD01000011">
    <property type="protein sequence ID" value="KXK09878.1"/>
    <property type="molecule type" value="Genomic_DNA"/>
</dbReference>
<evidence type="ECO:0000256" key="4">
    <source>
        <dbReference type="ARBA" id="ARBA00022691"/>
    </source>
</evidence>
<reference evidence="8 9" key="1">
    <citation type="submission" date="2015-02" db="EMBL/GenBank/DDBJ databases">
        <title>Improved understanding of the partial-nitritation anammox process through 23 genomes representing the majority of the microbial community.</title>
        <authorList>
            <person name="Speth D.R."/>
            <person name="In T Zandt M."/>
            <person name="Guerrero Cruz S."/>
            <person name="Jetten M.S."/>
            <person name="Dutilh B.E."/>
        </authorList>
    </citation>
    <scope>NUCLEOTIDE SEQUENCE [LARGE SCALE GENOMIC DNA]</scope>
    <source>
        <strain evidence="8">OLB21</strain>
    </source>
</reference>
<dbReference type="InterPro" id="IPR001537">
    <property type="entry name" value="SpoU_MeTrfase"/>
</dbReference>
<dbReference type="InterPro" id="IPR029026">
    <property type="entry name" value="tRNA_m1G_MTases_N"/>
</dbReference>
<evidence type="ECO:0000256" key="1">
    <source>
        <dbReference type="ARBA" id="ARBA00022555"/>
    </source>
</evidence>
<evidence type="ECO:0000256" key="6">
    <source>
        <dbReference type="ARBA" id="ARBA00022884"/>
    </source>
</evidence>
<gene>
    <name evidence="8" type="primary">trmH_1</name>
    <name evidence="8" type="ORF">UZ20_WS6002000187</name>
</gene>
<dbReference type="Proteomes" id="UP000070449">
    <property type="component" value="Unassembled WGS sequence"/>
</dbReference>
<dbReference type="Gene3D" id="3.40.1280.10">
    <property type="match status" value="1"/>
</dbReference>
<dbReference type="GO" id="GO:0000049">
    <property type="term" value="F:tRNA binding"/>
    <property type="evidence" value="ECO:0007669"/>
    <property type="project" value="UniProtKB-KW"/>
</dbReference>
<keyword evidence="1" id="KW-0820">tRNA-binding</keyword>
<dbReference type="Pfam" id="PF00588">
    <property type="entry name" value="SpoU_methylase"/>
    <property type="match status" value="1"/>
</dbReference>
<dbReference type="GO" id="GO:0002938">
    <property type="term" value="P:tRNA guanine ribose methylation"/>
    <property type="evidence" value="ECO:0007669"/>
    <property type="project" value="TreeGrafter"/>
</dbReference>
<dbReference type="InterPro" id="IPR033671">
    <property type="entry name" value="TrmH"/>
</dbReference>
<sequence length="175" mass="19479">MKQLRGIELKRFKRKLERPKLELVLVLENIQYARNVASMFRTADASGVKEIFLTGISHIPPFGKELQKVSRSKENSVRWQQGKTTGKVIEKLRRQGYAIIAVELTDDAISVKDFASKYLPKFGKIALIVGNEAQGVSKATLAKADHAIYIPMFGKGASLNVTISCAIAIYTLIQE</sequence>
<dbReference type="SUPFAM" id="SSF75217">
    <property type="entry name" value="alpha/beta knot"/>
    <property type="match status" value="1"/>
</dbReference>
<keyword evidence="6" id="KW-0694">RNA-binding</keyword>
<evidence type="ECO:0000256" key="5">
    <source>
        <dbReference type="ARBA" id="ARBA00022694"/>
    </source>
</evidence>
<evidence type="ECO:0000313" key="9">
    <source>
        <dbReference type="Proteomes" id="UP000070449"/>
    </source>
</evidence>
<dbReference type="InterPro" id="IPR029028">
    <property type="entry name" value="Alpha/beta_knot_MTases"/>
</dbReference>
<organism evidence="8 9">
    <name type="scientific">candidate division WS6 bacterium OLB21</name>
    <dbReference type="NCBI Taxonomy" id="1617427"/>
    <lineage>
        <taxon>Bacteria</taxon>
        <taxon>Candidatus Dojkabacteria</taxon>
    </lineage>
</organism>
<comment type="caution">
    <text evidence="8">The sequence shown here is derived from an EMBL/GenBank/DDBJ whole genome shotgun (WGS) entry which is preliminary data.</text>
</comment>
<keyword evidence="3 8" id="KW-0808">Transferase</keyword>
<evidence type="ECO:0000259" key="7">
    <source>
        <dbReference type="Pfam" id="PF00588"/>
    </source>
</evidence>
<evidence type="ECO:0000256" key="2">
    <source>
        <dbReference type="ARBA" id="ARBA00022603"/>
    </source>
</evidence>
<dbReference type="PANTHER" id="PTHR43453">
    <property type="entry name" value="RRNA METHYLASE-LIKE"/>
    <property type="match status" value="1"/>
</dbReference>
<accession>A0A136KKQ2</accession>
<protein>
    <submittedName>
        <fullName evidence="8">tRNA (Guanosine(18)-2'-O)-methyltransferase</fullName>
        <ecNumber evidence="8">2.1.1.34</ecNumber>
    </submittedName>
</protein>
<dbReference type="PANTHER" id="PTHR43453:SF1">
    <property type="entry name" value="TRNA_RRNA METHYLTRANSFERASE SPOU TYPE DOMAIN-CONTAINING PROTEIN"/>
    <property type="match status" value="1"/>
</dbReference>
<keyword evidence="4" id="KW-0949">S-adenosyl-L-methionine</keyword>
<dbReference type="AlphaFoldDB" id="A0A136KKQ2"/>
<evidence type="ECO:0000313" key="8">
    <source>
        <dbReference type="EMBL" id="KXK09878.1"/>
    </source>
</evidence>
<evidence type="ECO:0000256" key="3">
    <source>
        <dbReference type="ARBA" id="ARBA00022679"/>
    </source>
</evidence>